<evidence type="ECO:0000256" key="4">
    <source>
        <dbReference type="ARBA" id="ARBA00022490"/>
    </source>
</evidence>
<evidence type="ECO:0000256" key="3">
    <source>
        <dbReference type="ARBA" id="ARBA00007795"/>
    </source>
</evidence>
<evidence type="ECO:0000313" key="8">
    <source>
        <dbReference type="RefSeq" id="XP_015590444.1"/>
    </source>
</evidence>
<organism evidence="7 8">
    <name type="scientific">Cephus cinctus</name>
    <name type="common">Wheat stem sawfly</name>
    <dbReference type="NCBI Taxonomy" id="211228"/>
    <lineage>
        <taxon>Eukaryota</taxon>
        <taxon>Metazoa</taxon>
        <taxon>Ecdysozoa</taxon>
        <taxon>Arthropoda</taxon>
        <taxon>Hexapoda</taxon>
        <taxon>Insecta</taxon>
        <taxon>Pterygota</taxon>
        <taxon>Neoptera</taxon>
        <taxon>Endopterygota</taxon>
        <taxon>Hymenoptera</taxon>
        <taxon>Cephoidea</taxon>
        <taxon>Cephidae</taxon>
        <taxon>Cephus</taxon>
    </lineage>
</organism>
<accession>A0AAJ7BPJ2</accession>
<sequence>MERNLEKTMDDVINTEGVIGCILADHQGLCLGAKGKASGDSAGLIAAIADQAAKLEPGSKSPIIYLQNDTRQCLIHRQGPVVAAIYKQVSS</sequence>
<evidence type="ECO:0000256" key="6">
    <source>
        <dbReference type="ARBA" id="ARBA00032692"/>
    </source>
</evidence>
<reference evidence="8" key="1">
    <citation type="submission" date="2025-08" db="UniProtKB">
        <authorList>
            <consortium name="RefSeq"/>
        </authorList>
    </citation>
    <scope>IDENTIFICATION</scope>
</reference>
<proteinExistence type="inferred from homology"/>
<dbReference type="CTD" id="10542"/>
<gene>
    <name evidence="8" type="primary">LOC107265476</name>
</gene>
<dbReference type="GO" id="GO:0071986">
    <property type="term" value="C:Ragulator complex"/>
    <property type="evidence" value="ECO:0007669"/>
    <property type="project" value="InterPro"/>
</dbReference>
<dbReference type="GeneID" id="107265476"/>
<dbReference type="PRINTS" id="PR02092">
    <property type="entry name" value="HEPBVIRUSXIP"/>
</dbReference>
<dbReference type="KEGG" id="ccin:107265476"/>
<dbReference type="FunFam" id="3.30.450.30:FF:000005">
    <property type="entry name" value="Ragulator complex protein LAMTOR5 homolog"/>
    <property type="match status" value="1"/>
</dbReference>
<dbReference type="GO" id="GO:0005764">
    <property type="term" value="C:lysosome"/>
    <property type="evidence" value="ECO:0007669"/>
    <property type="project" value="UniProtKB-SubCell"/>
</dbReference>
<dbReference type="GO" id="GO:0071230">
    <property type="term" value="P:cellular response to amino acid stimulus"/>
    <property type="evidence" value="ECO:0007669"/>
    <property type="project" value="TreeGrafter"/>
</dbReference>
<evidence type="ECO:0000313" key="7">
    <source>
        <dbReference type="Proteomes" id="UP000694920"/>
    </source>
</evidence>
<evidence type="ECO:0000256" key="1">
    <source>
        <dbReference type="ARBA" id="ARBA00004371"/>
    </source>
</evidence>
<keyword evidence="5" id="KW-0458">Lysosome</keyword>
<dbReference type="PANTHER" id="PTHR13342">
    <property type="entry name" value="RAGULATOR COMPLEX PROTEIN LAMTOR5"/>
    <property type="match status" value="1"/>
</dbReference>
<dbReference type="SUPFAM" id="SSF103196">
    <property type="entry name" value="Roadblock/LC7 domain"/>
    <property type="match status" value="1"/>
</dbReference>
<dbReference type="AlphaFoldDB" id="A0AAJ7BPJ2"/>
<protein>
    <recommendedName>
        <fullName evidence="6">Late endosomal/lysosomal adaptor and MAPK and MTOR activator 5</fullName>
    </recommendedName>
</protein>
<name>A0AAJ7BPJ2_CEPCN</name>
<keyword evidence="7" id="KW-1185">Reference proteome</keyword>
<keyword evidence="4" id="KW-0963">Cytoplasm</keyword>
<evidence type="ECO:0000256" key="2">
    <source>
        <dbReference type="ARBA" id="ARBA00004496"/>
    </source>
</evidence>
<dbReference type="Pfam" id="PF16672">
    <property type="entry name" value="LAMTOR5"/>
    <property type="match status" value="1"/>
</dbReference>
<dbReference type="GO" id="GO:0005085">
    <property type="term" value="F:guanyl-nucleotide exchange factor activity"/>
    <property type="evidence" value="ECO:0007669"/>
    <property type="project" value="TreeGrafter"/>
</dbReference>
<dbReference type="Gene3D" id="3.30.450.30">
    <property type="entry name" value="Dynein light chain 2a, cytoplasmic"/>
    <property type="match status" value="1"/>
</dbReference>
<dbReference type="InterPro" id="IPR024135">
    <property type="entry name" value="LAMTOR5"/>
</dbReference>
<comment type="subcellular location">
    <subcellularLocation>
        <location evidence="2">Cytoplasm</location>
    </subcellularLocation>
    <subcellularLocation>
        <location evidence="1">Lysosome</location>
    </subcellularLocation>
</comment>
<dbReference type="RefSeq" id="XP_015590444.1">
    <property type="nucleotide sequence ID" value="XM_015734958.2"/>
</dbReference>
<dbReference type="GO" id="GO:1904263">
    <property type="term" value="P:positive regulation of TORC1 signaling"/>
    <property type="evidence" value="ECO:0007669"/>
    <property type="project" value="TreeGrafter"/>
</dbReference>
<evidence type="ECO:0000256" key="5">
    <source>
        <dbReference type="ARBA" id="ARBA00023228"/>
    </source>
</evidence>
<dbReference type="Proteomes" id="UP000694920">
    <property type="component" value="Unplaced"/>
</dbReference>
<dbReference type="PANTHER" id="PTHR13342:SF2">
    <property type="entry name" value="RAGULATOR COMPLEX PROTEIN LAMTOR5"/>
    <property type="match status" value="1"/>
</dbReference>
<comment type="similarity">
    <text evidence="3">Belongs to the LAMTOR5 family.</text>
</comment>
<dbReference type="GO" id="GO:0043066">
    <property type="term" value="P:negative regulation of apoptotic process"/>
    <property type="evidence" value="ECO:0007669"/>
    <property type="project" value="InterPro"/>
</dbReference>